<keyword evidence="1" id="KW-1133">Transmembrane helix</keyword>
<dbReference type="EMBL" id="JAHESE010000004">
    <property type="protein sequence ID" value="MBT1707963.1"/>
    <property type="molecule type" value="Genomic_DNA"/>
</dbReference>
<dbReference type="Pfam" id="PF10002">
    <property type="entry name" value="DUF2243"/>
    <property type="match status" value="1"/>
</dbReference>
<feature type="transmembrane region" description="Helical" evidence="1">
    <location>
        <begin position="67"/>
        <end position="89"/>
    </location>
</feature>
<reference evidence="2 3" key="1">
    <citation type="submission" date="2021-05" db="EMBL/GenBank/DDBJ databases">
        <title>A Polyphasic approach of four new species of the genus Ohtaekwangia: Ohtaekwangia histidinii sp. nov., Ohtaekwangia cretensis sp. nov., Ohtaekwangia indiensis sp. nov., Ohtaekwangia reichenbachii sp. nov. from diverse environment.</title>
        <authorList>
            <person name="Octaviana S."/>
        </authorList>
    </citation>
    <scope>NUCLEOTIDE SEQUENCE [LARGE SCALE GENOMIC DNA]</scope>
    <source>
        <strain evidence="2 3">PWU5</strain>
    </source>
</reference>
<comment type="caution">
    <text evidence="2">The sequence shown here is derived from an EMBL/GenBank/DDBJ whole genome shotgun (WGS) entry which is preliminary data.</text>
</comment>
<keyword evidence="1" id="KW-0472">Membrane</keyword>
<name>A0AAP2DV19_9BACT</name>
<evidence type="ECO:0000256" key="1">
    <source>
        <dbReference type="SAM" id="Phobius"/>
    </source>
</evidence>
<organism evidence="2 3">
    <name type="scientific">Dawidia cretensis</name>
    <dbReference type="NCBI Taxonomy" id="2782350"/>
    <lineage>
        <taxon>Bacteria</taxon>
        <taxon>Pseudomonadati</taxon>
        <taxon>Bacteroidota</taxon>
        <taxon>Cytophagia</taxon>
        <taxon>Cytophagales</taxon>
        <taxon>Chryseotaleaceae</taxon>
        <taxon>Dawidia</taxon>
    </lineage>
</organism>
<evidence type="ECO:0000313" key="2">
    <source>
        <dbReference type="EMBL" id="MBT1707963.1"/>
    </source>
</evidence>
<accession>A0AAP2DV19</accession>
<sequence>MRYAYRRRFKKYRAILNPAPLITASLVLGIGMGGFVDGIVFHQLLQWHQMLSAKVPPDTLTAKGVNMFWDGVFHMLMLVAVGVGVILLWRVAQRREVDKSGWLLAGGLLAGWGIFNIIEGLIDHQLMGLHNVREAAASPAWWNYGFLLASVAMLLGGIVAMRHRGYKPVTHVPESIH</sequence>
<feature type="transmembrane region" description="Helical" evidence="1">
    <location>
        <begin position="101"/>
        <end position="122"/>
    </location>
</feature>
<dbReference type="InterPro" id="IPR018719">
    <property type="entry name" value="DUF2243_membrane"/>
</dbReference>
<protein>
    <submittedName>
        <fullName evidence="2">DUF2243 domain-containing protein</fullName>
    </submittedName>
</protein>
<dbReference type="AlphaFoldDB" id="A0AAP2DV19"/>
<evidence type="ECO:0000313" key="3">
    <source>
        <dbReference type="Proteomes" id="UP001319080"/>
    </source>
</evidence>
<feature type="transmembrane region" description="Helical" evidence="1">
    <location>
        <begin position="142"/>
        <end position="161"/>
    </location>
</feature>
<feature type="transmembrane region" description="Helical" evidence="1">
    <location>
        <begin position="21"/>
        <end position="47"/>
    </location>
</feature>
<keyword evidence="1" id="KW-0812">Transmembrane</keyword>
<keyword evidence="3" id="KW-1185">Reference proteome</keyword>
<proteinExistence type="predicted"/>
<dbReference type="Proteomes" id="UP001319080">
    <property type="component" value="Unassembled WGS sequence"/>
</dbReference>
<gene>
    <name evidence="2" type="ORF">KK062_07010</name>
</gene>